<feature type="compositionally biased region" description="Low complexity" evidence="1">
    <location>
        <begin position="418"/>
        <end position="431"/>
    </location>
</feature>
<dbReference type="Proteomes" id="UP001320245">
    <property type="component" value="Unassembled WGS sequence"/>
</dbReference>
<gene>
    <name evidence="2" type="ORF">SLS53_005046</name>
</gene>
<evidence type="ECO:0000256" key="1">
    <source>
        <dbReference type="SAM" id="MobiDB-lite"/>
    </source>
</evidence>
<feature type="compositionally biased region" description="Polar residues" evidence="1">
    <location>
        <begin position="274"/>
        <end position="287"/>
    </location>
</feature>
<feature type="compositionally biased region" description="Polar residues" evidence="1">
    <location>
        <begin position="127"/>
        <end position="139"/>
    </location>
</feature>
<organism evidence="2 3">
    <name type="scientific">Cytospora paraplurivora</name>
    <dbReference type="NCBI Taxonomy" id="2898453"/>
    <lineage>
        <taxon>Eukaryota</taxon>
        <taxon>Fungi</taxon>
        <taxon>Dikarya</taxon>
        <taxon>Ascomycota</taxon>
        <taxon>Pezizomycotina</taxon>
        <taxon>Sordariomycetes</taxon>
        <taxon>Sordariomycetidae</taxon>
        <taxon>Diaporthales</taxon>
        <taxon>Cytosporaceae</taxon>
        <taxon>Cytospora</taxon>
    </lineage>
</organism>
<keyword evidence="3" id="KW-1185">Reference proteome</keyword>
<evidence type="ECO:0000313" key="3">
    <source>
        <dbReference type="Proteomes" id="UP001320245"/>
    </source>
</evidence>
<name>A0AAN9UEW9_9PEZI</name>
<evidence type="ECO:0008006" key="4">
    <source>
        <dbReference type="Google" id="ProtNLM"/>
    </source>
</evidence>
<feature type="compositionally biased region" description="Basic and acidic residues" evidence="1">
    <location>
        <begin position="401"/>
        <end position="412"/>
    </location>
</feature>
<proteinExistence type="predicted"/>
<evidence type="ECO:0000313" key="2">
    <source>
        <dbReference type="EMBL" id="KAK7740983.1"/>
    </source>
</evidence>
<reference evidence="2 3" key="1">
    <citation type="journal article" date="2023" name="PLoS ONE">
        <title>Cytospora paraplurivora sp. nov. isolated from orchards with fruit tree decline syndrome in Ontario, Canada.</title>
        <authorList>
            <person name="Ilyukhin E."/>
            <person name="Nguyen H.D.T."/>
            <person name="Castle A.J."/>
            <person name="Ellouze W."/>
        </authorList>
    </citation>
    <scope>NUCLEOTIDE SEQUENCE [LARGE SCALE GENOMIC DNA]</scope>
    <source>
        <strain evidence="2 3">FDS-564</strain>
    </source>
</reference>
<sequence length="431" mass="45910">MATVTRQPFAPIDGSRLQSLTSTRNKQASVPLLSPGKRKVAEVLDVGDFENVDPAFLLSKRSKAGSSDGYSKDFFKPPSFVLAKSISASAITSVKGAFSTPRFSSPLKGSSSRPRSILNPKSPAKKLNNNLSRGSSTPKSAPAGRSPTRGNKGIGILNRRRTGTSSLVNPPPFNLCPAPFSLDAAIKGTVPSYARSSAPTKTARVDDLYDAASSTKSSWFFDIHEDTPEQEMTNLLQHSTCLLDISSDEECQQKLRRERAEGRGKENVPPADDVSQTSVSARRATTVSGGGMEYEKPRVALGSLNVEEFYAEGCDPTSVIIVPGDEDDGTVVDGEQPDEPQEPREDGALTGTKSAPELEVDTAPNVEENCEPVNQTESGKLPTLEPVEGTGESFELWESSSAKEEGEGERSPSPEPASPISEAGASYGDEL</sequence>
<comment type="caution">
    <text evidence="2">The sequence shown here is derived from an EMBL/GenBank/DDBJ whole genome shotgun (WGS) entry which is preliminary data.</text>
</comment>
<feature type="compositionally biased region" description="Acidic residues" evidence="1">
    <location>
        <begin position="324"/>
        <end position="340"/>
    </location>
</feature>
<feature type="compositionally biased region" description="Polar residues" evidence="1">
    <location>
        <begin position="101"/>
        <end position="114"/>
    </location>
</feature>
<feature type="region of interest" description="Disordered" evidence="1">
    <location>
        <begin position="317"/>
        <end position="431"/>
    </location>
</feature>
<accession>A0AAN9UEW9</accession>
<feature type="region of interest" description="Disordered" evidence="1">
    <location>
        <begin position="101"/>
        <end position="170"/>
    </location>
</feature>
<feature type="region of interest" description="Disordered" evidence="1">
    <location>
        <begin position="256"/>
        <end position="290"/>
    </location>
</feature>
<dbReference type="EMBL" id="JAJSPL020000018">
    <property type="protein sequence ID" value="KAK7740983.1"/>
    <property type="molecule type" value="Genomic_DNA"/>
</dbReference>
<dbReference type="AlphaFoldDB" id="A0AAN9UEW9"/>
<feature type="compositionally biased region" description="Basic and acidic residues" evidence="1">
    <location>
        <begin position="256"/>
        <end position="266"/>
    </location>
</feature>
<protein>
    <recommendedName>
        <fullName evidence="4">Thymidylate kinase</fullName>
    </recommendedName>
</protein>